<feature type="domain" description="Signal transduction histidine kinase internal region" evidence="4">
    <location>
        <begin position="345"/>
        <end position="420"/>
    </location>
</feature>
<dbReference type="Gene3D" id="2.60.40.10">
    <property type="entry name" value="Immunoglobulins"/>
    <property type="match status" value="1"/>
</dbReference>
<name>W0F968_9BACT</name>
<keyword evidence="6" id="KW-1185">Reference proteome</keyword>
<proteinExistence type="predicted"/>
<keyword evidence="1" id="KW-0175">Coiled coil</keyword>
<feature type="transmembrane region" description="Helical" evidence="2">
    <location>
        <begin position="302"/>
        <end position="323"/>
    </location>
</feature>
<keyword evidence="2" id="KW-0472">Membrane</keyword>
<reference evidence="5 6" key="1">
    <citation type="submission" date="2013-12" db="EMBL/GenBank/DDBJ databases">
        <authorList>
            <consortium name="DOE Joint Genome Institute"/>
            <person name="Eisen J."/>
            <person name="Huntemann M."/>
            <person name="Han J."/>
            <person name="Chen A."/>
            <person name="Kyrpides N."/>
            <person name="Mavromatis K."/>
            <person name="Markowitz V."/>
            <person name="Palaniappan K."/>
            <person name="Ivanova N."/>
            <person name="Schaumberg A."/>
            <person name="Pati A."/>
            <person name="Liolios K."/>
            <person name="Nordberg H.P."/>
            <person name="Cantor M.N."/>
            <person name="Hua S.X."/>
            <person name="Woyke T."/>
        </authorList>
    </citation>
    <scope>NUCLEOTIDE SEQUENCE [LARGE SCALE GENOMIC DNA]</scope>
    <source>
        <strain evidence="6">DSM 19437</strain>
    </source>
</reference>
<keyword evidence="2" id="KW-0812">Transmembrane</keyword>
<dbReference type="PANTHER" id="PTHR34220">
    <property type="entry name" value="SENSOR HISTIDINE KINASE YPDA"/>
    <property type="match status" value="1"/>
</dbReference>
<dbReference type="OrthoDB" id="9809670at2"/>
<feature type="signal peptide" evidence="3">
    <location>
        <begin position="1"/>
        <end position="18"/>
    </location>
</feature>
<dbReference type="SUPFAM" id="SSF55874">
    <property type="entry name" value="ATPase domain of HSP90 chaperone/DNA topoisomerase II/histidine kinase"/>
    <property type="match status" value="1"/>
</dbReference>
<dbReference type="PANTHER" id="PTHR34220:SF7">
    <property type="entry name" value="SENSOR HISTIDINE KINASE YPDA"/>
    <property type="match status" value="1"/>
</dbReference>
<evidence type="ECO:0000256" key="3">
    <source>
        <dbReference type="SAM" id="SignalP"/>
    </source>
</evidence>
<keyword evidence="3" id="KW-0732">Signal</keyword>
<feature type="chain" id="PRO_5004788662" description="Signal transduction histidine kinase internal region domain-containing protein" evidence="3">
    <location>
        <begin position="19"/>
        <end position="538"/>
    </location>
</feature>
<dbReference type="Pfam" id="PF06580">
    <property type="entry name" value="His_kinase"/>
    <property type="match status" value="1"/>
</dbReference>
<dbReference type="InterPro" id="IPR050640">
    <property type="entry name" value="Bact_2-comp_sensor_kinase"/>
</dbReference>
<feature type="coiled-coil region" evidence="1">
    <location>
        <begin position="325"/>
        <end position="352"/>
    </location>
</feature>
<evidence type="ECO:0000256" key="2">
    <source>
        <dbReference type="SAM" id="Phobius"/>
    </source>
</evidence>
<dbReference type="InterPro" id="IPR036890">
    <property type="entry name" value="HATPase_C_sf"/>
</dbReference>
<dbReference type="Proteomes" id="UP000003586">
    <property type="component" value="Chromosome"/>
</dbReference>
<dbReference type="eggNOG" id="COG2972">
    <property type="taxonomic scope" value="Bacteria"/>
</dbReference>
<gene>
    <name evidence="5" type="ORF">NIASO_16795</name>
</gene>
<accession>W0F968</accession>
<dbReference type="HOGENOM" id="CLU_479683_0_0_10"/>
<keyword evidence="2" id="KW-1133">Transmembrane helix</keyword>
<dbReference type="Gene3D" id="3.30.565.10">
    <property type="entry name" value="Histidine kinase-like ATPase, C-terminal domain"/>
    <property type="match status" value="1"/>
</dbReference>
<evidence type="ECO:0000313" key="5">
    <source>
        <dbReference type="EMBL" id="AHF17921.1"/>
    </source>
</evidence>
<dbReference type="EMBL" id="CP007035">
    <property type="protein sequence ID" value="AHF17921.1"/>
    <property type="molecule type" value="Genomic_DNA"/>
</dbReference>
<dbReference type="GO" id="GO:0000155">
    <property type="term" value="F:phosphorelay sensor kinase activity"/>
    <property type="evidence" value="ECO:0007669"/>
    <property type="project" value="InterPro"/>
</dbReference>
<evidence type="ECO:0000313" key="6">
    <source>
        <dbReference type="Proteomes" id="UP000003586"/>
    </source>
</evidence>
<evidence type="ECO:0000256" key="1">
    <source>
        <dbReference type="SAM" id="Coils"/>
    </source>
</evidence>
<dbReference type="GO" id="GO:0016020">
    <property type="term" value="C:membrane"/>
    <property type="evidence" value="ECO:0007669"/>
    <property type="project" value="InterPro"/>
</dbReference>
<protein>
    <recommendedName>
        <fullName evidence="4">Signal transduction histidine kinase internal region domain-containing protein</fullName>
    </recommendedName>
</protein>
<dbReference type="KEGG" id="nso:NIASO_16795"/>
<dbReference type="InterPro" id="IPR013783">
    <property type="entry name" value="Ig-like_fold"/>
</dbReference>
<dbReference type="AlphaFoldDB" id="W0F968"/>
<evidence type="ECO:0000259" key="4">
    <source>
        <dbReference type="Pfam" id="PF06580"/>
    </source>
</evidence>
<organism evidence="5 6">
    <name type="scientific">Niabella soli DSM 19437</name>
    <dbReference type="NCBI Taxonomy" id="929713"/>
    <lineage>
        <taxon>Bacteria</taxon>
        <taxon>Pseudomonadati</taxon>
        <taxon>Bacteroidota</taxon>
        <taxon>Chitinophagia</taxon>
        <taxon>Chitinophagales</taxon>
        <taxon>Chitinophagaceae</taxon>
        <taxon>Niabella</taxon>
    </lineage>
</organism>
<dbReference type="RefSeq" id="WP_025299047.1">
    <property type="nucleotide sequence ID" value="NZ_CP007035.1"/>
</dbReference>
<dbReference type="InterPro" id="IPR010559">
    <property type="entry name" value="Sig_transdc_His_kin_internal"/>
</dbReference>
<dbReference type="STRING" id="929713.NIASO_16795"/>
<sequence>MKKLILFCLLLAVTKAHSQIDWKNYSTSFYPTLGVAVPYNGTYSNCTTKIVGIAHWNPQYKIAIDSSLTDLTPLSFVYDTAGIYFLIPQVNKNNTDDFEYSVLLNNKTVITPWTHINQFTQTAIGGIPLGSGITGSYSANWGNYVVMHLRSHKGKIISSWVVYWQLQTPEISLLYTSNNPLEFSKIVNNKDLFANGPREIGWHRQYANIPDGQKKVLKLPYNENSILLKIDASIYKKEALEYRLESNGKIIRDWGPNEYDNNHILLKNLDPGDYLIRIRFKRQPQSIKEFHFSITPAWYQTAIFKIACFAFIIFLFALLLFIFRYRKQQQRIKKVKEEFEKTQERLQQIYARLNPHFTFNALSSIQGLVNKNDIPNANKYLSSFSTLLRETLQESKLDLIPLDKELKNLQGYIELEQLRCAFVYNLTIDPLLQPSIAQIPPFLLQPFVENAIHHVFSKSGSNGILTISVLREKENMQIRIQDNGTGFNVSSYREGYGLGLSKERIAILNKGYGNPLIQLSIKSDATGTTLSLLFLNWL</sequence>